<feature type="compositionally biased region" description="Low complexity" evidence="1">
    <location>
        <begin position="263"/>
        <end position="280"/>
    </location>
</feature>
<evidence type="ECO:0000313" key="2">
    <source>
        <dbReference type="EMBL" id="GMG81332.1"/>
    </source>
</evidence>
<dbReference type="EMBL" id="BSYI01000003">
    <property type="protein sequence ID" value="GMG81332.1"/>
    <property type="molecule type" value="Genomic_DNA"/>
</dbReference>
<feature type="compositionally biased region" description="Low complexity" evidence="1">
    <location>
        <begin position="348"/>
        <end position="370"/>
    </location>
</feature>
<comment type="caution">
    <text evidence="2">The sequence shown here is derived from an EMBL/GenBank/DDBJ whole genome shotgun (WGS) entry which is preliminary data.</text>
</comment>
<feature type="compositionally biased region" description="Basic and acidic residues" evidence="1">
    <location>
        <begin position="334"/>
        <end position="347"/>
    </location>
</feature>
<dbReference type="SUPFAM" id="SSF141571">
    <property type="entry name" value="Pentapeptide repeat-like"/>
    <property type="match status" value="1"/>
</dbReference>
<proteinExistence type="predicted"/>
<dbReference type="Gene3D" id="2.160.20.80">
    <property type="entry name" value="E3 ubiquitin-protein ligase SopA"/>
    <property type="match status" value="1"/>
</dbReference>
<gene>
    <name evidence="2" type="ORF">LNKW23_05450</name>
</gene>
<protein>
    <submittedName>
        <fullName evidence="2">Uncharacterized protein</fullName>
    </submittedName>
</protein>
<reference evidence="2 3" key="1">
    <citation type="submission" date="2023-04" db="EMBL/GenBank/DDBJ databases">
        <title>Marinoamorphus aggregata gen. nov., sp. Nov., isolate from tissue of brittle star Ophioplocus japonicus.</title>
        <authorList>
            <person name="Kawano K."/>
            <person name="Sawayama S."/>
            <person name="Nakagawa S."/>
        </authorList>
    </citation>
    <scope>NUCLEOTIDE SEQUENCE [LARGE SCALE GENOMIC DNA]</scope>
    <source>
        <strain evidence="2 3">NKW23</strain>
    </source>
</reference>
<dbReference type="RefSeq" id="WP_285669994.1">
    <property type="nucleotide sequence ID" value="NZ_BSYI01000003.1"/>
</dbReference>
<feature type="region of interest" description="Disordered" evidence="1">
    <location>
        <begin position="248"/>
        <end position="295"/>
    </location>
</feature>
<dbReference type="Proteomes" id="UP001239909">
    <property type="component" value="Unassembled WGS sequence"/>
</dbReference>
<name>A0ABQ6LD96_9RHOB</name>
<evidence type="ECO:0000313" key="3">
    <source>
        <dbReference type="Proteomes" id="UP001239909"/>
    </source>
</evidence>
<accession>A0ABQ6LD96</accession>
<feature type="compositionally biased region" description="Low complexity" evidence="1">
    <location>
        <begin position="323"/>
        <end position="333"/>
    </location>
</feature>
<feature type="compositionally biased region" description="Basic and acidic residues" evidence="1">
    <location>
        <begin position="371"/>
        <end position="380"/>
    </location>
</feature>
<feature type="compositionally biased region" description="Basic and acidic residues" evidence="1">
    <location>
        <begin position="311"/>
        <end position="322"/>
    </location>
</feature>
<feature type="region of interest" description="Disordered" evidence="1">
    <location>
        <begin position="311"/>
        <end position="396"/>
    </location>
</feature>
<evidence type="ECO:0000256" key="1">
    <source>
        <dbReference type="SAM" id="MobiDB-lite"/>
    </source>
</evidence>
<keyword evidence="3" id="KW-1185">Reference proteome</keyword>
<sequence>MFGEITHCDIGWCLTDPEGGFAFAPPRTVFSTRSRPLGARAIQNCPAVNALERQIVEIPSPVTLRLALEEEAGGPALAVIDQGTFVQPERIGEMLALEPPARWRHPKKPVLTLTLPLFLVTDTPCCVSLVPPFLGAPMRRWPGSMVAARWPLWLWPQTLVWAFEWDRPGEQLTLRQGEPLAYALLEFNHPQKRPRLVEAELTPELADYRAGMQGIHHITGDLEAIWAAAGARRPRRLLVPRETAAAQADAAGADGARADAARADTAPADAGRTDAAQADAARADGARADAAGSDVPRADAALADAARVDTARADGARTDAARADPAQADATGVDDARADAARADAARADAAQADTVPADAGRTDAVQADAARADGARADTARTNAAGADKARADVA</sequence>
<organism evidence="2 3">
    <name type="scientific">Paralimibaculum aggregatum</name>
    <dbReference type="NCBI Taxonomy" id="3036245"/>
    <lineage>
        <taxon>Bacteria</taxon>
        <taxon>Pseudomonadati</taxon>
        <taxon>Pseudomonadota</taxon>
        <taxon>Alphaproteobacteria</taxon>
        <taxon>Rhodobacterales</taxon>
        <taxon>Paracoccaceae</taxon>
        <taxon>Paralimibaculum</taxon>
    </lineage>
</organism>